<protein>
    <submittedName>
        <fullName evidence="2">Spore coat associated protein JB</fullName>
    </submittedName>
</protein>
<organism evidence="2 3">
    <name type="scientific">Thermoanaerobacter kivui</name>
    <name type="common">Acetogenium kivui</name>
    <dbReference type="NCBI Taxonomy" id="2325"/>
    <lineage>
        <taxon>Bacteria</taxon>
        <taxon>Bacillati</taxon>
        <taxon>Bacillota</taxon>
        <taxon>Clostridia</taxon>
        <taxon>Thermoanaerobacterales</taxon>
        <taxon>Thermoanaerobacteraceae</taxon>
        <taxon>Thermoanaerobacter</taxon>
    </lineage>
</organism>
<dbReference type="RefSeq" id="WP_049685509.1">
    <property type="nucleotide sequence ID" value="NZ_CP009170.1"/>
</dbReference>
<dbReference type="OrthoDB" id="9804099at2"/>
<dbReference type="InterPro" id="IPR016571">
    <property type="entry name" value="Spore_coat_assembly_CotJB"/>
</dbReference>
<dbReference type="Proteomes" id="UP000029669">
    <property type="component" value="Chromosome"/>
</dbReference>
<dbReference type="InterPro" id="IPR024207">
    <property type="entry name" value="CotJB_dom"/>
</dbReference>
<proteinExistence type="predicted"/>
<feature type="domain" description="Protein CotJB" evidence="1">
    <location>
        <begin position="8"/>
        <end position="82"/>
    </location>
</feature>
<dbReference type="STRING" id="2325.TKV_c16720"/>
<dbReference type="Pfam" id="PF12652">
    <property type="entry name" value="CotJB"/>
    <property type="match status" value="1"/>
</dbReference>
<dbReference type="EMBL" id="CP009170">
    <property type="protein sequence ID" value="AIS52826.1"/>
    <property type="molecule type" value="Genomic_DNA"/>
</dbReference>
<dbReference type="HOGENOM" id="CLU_163198_1_0_9"/>
<sequence>MDGNQISMLKKIMEIEFTCIDLNLYLDTHPEDQKALQDYNYYSNQLSMSKQQYEQFYGPLMVFGHSQSQYPWKWVDDPWPWEIEY</sequence>
<keyword evidence="3" id="KW-1185">Reference proteome</keyword>
<evidence type="ECO:0000313" key="3">
    <source>
        <dbReference type="Proteomes" id="UP000029669"/>
    </source>
</evidence>
<evidence type="ECO:0000259" key="1">
    <source>
        <dbReference type="Pfam" id="PF12652"/>
    </source>
</evidence>
<gene>
    <name evidence="2" type="primary">cotJB</name>
    <name evidence="2" type="ORF">TKV_c16720</name>
</gene>
<dbReference type="KEGG" id="tki:TKV_c16720"/>
<dbReference type="PIRSF" id="PIRSF010606">
    <property type="entry name" value="Spore_coat_CotJB"/>
    <property type="match status" value="1"/>
</dbReference>
<dbReference type="AlphaFoldDB" id="A0A097ASM5"/>
<accession>A0A097ASM5</accession>
<name>A0A097ASM5_THEKI</name>
<dbReference type="eggNOG" id="ENOG5032Y4N">
    <property type="taxonomic scope" value="Bacteria"/>
</dbReference>
<evidence type="ECO:0000313" key="2">
    <source>
        <dbReference type="EMBL" id="AIS52826.1"/>
    </source>
</evidence>
<reference evidence="3" key="1">
    <citation type="journal article" date="2015" name="Genome Announc.">
        <title>Whole-Genome Sequences of 80 Environmental and Clinical Isolates of Burkholderia pseudomallei.</title>
        <authorList>
            <person name="Johnson S.L."/>
            <person name="Baker A.L."/>
            <person name="Chain P.S."/>
            <person name="Currie B.J."/>
            <person name="Daligault H.E."/>
            <person name="Davenport K.W."/>
            <person name="Davis C.B."/>
            <person name="Inglis T.J."/>
            <person name="Kaestli M."/>
            <person name="Koren S."/>
            <person name="Mayo M."/>
            <person name="Merritt A.J."/>
            <person name="Price E.P."/>
            <person name="Sarovich D.S."/>
            <person name="Warner J."/>
            <person name="Rosovitz M.J."/>
        </authorList>
    </citation>
    <scope>NUCLEOTIDE SEQUENCE [LARGE SCALE GENOMIC DNA]</scope>
    <source>
        <strain evidence="3">DSM 2030</strain>
    </source>
</reference>